<dbReference type="EMBL" id="JARRTL010000007">
    <property type="protein sequence ID" value="MEC0484296.1"/>
    <property type="molecule type" value="Genomic_DNA"/>
</dbReference>
<dbReference type="EMBL" id="LECW02000001">
    <property type="protein sequence ID" value="KRT95798.1"/>
    <property type="molecule type" value="Genomic_DNA"/>
</dbReference>
<proteinExistence type="predicted"/>
<reference evidence="6" key="2">
    <citation type="submission" date="2015-10" db="EMBL/GenBank/DDBJ databases">
        <authorList>
            <person name="Gilbert D.G."/>
        </authorList>
    </citation>
    <scope>NUCLEOTIDE SEQUENCE</scope>
    <source>
        <strain evidence="6">GO-13</strain>
    </source>
</reference>
<dbReference type="Proteomes" id="UP000036168">
    <property type="component" value="Unassembled WGS sequence"/>
</dbReference>
<feature type="domain" description="HTH tetR-type" evidence="5">
    <location>
        <begin position="2"/>
        <end position="62"/>
    </location>
</feature>
<evidence type="ECO:0000256" key="4">
    <source>
        <dbReference type="SAM" id="Coils"/>
    </source>
</evidence>
<accession>A0A0T6BWV5</accession>
<protein>
    <submittedName>
        <fullName evidence="7">Helix-turn-helix domain containing protein</fullName>
    </submittedName>
    <submittedName>
        <fullName evidence="6">Transcriptional regulator</fullName>
    </submittedName>
</protein>
<organism evidence="6 8">
    <name type="scientific">Bacillus glycinifermentans</name>
    <dbReference type="NCBI Taxonomy" id="1664069"/>
    <lineage>
        <taxon>Bacteria</taxon>
        <taxon>Bacillati</taxon>
        <taxon>Bacillota</taxon>
        <taxon>Bacilli</taxon>
        <taxon>Bacillales</taxon>
        <taxon>Bacillaceae</taxon>
        <taxon>Bacillus</taxon>
    </lineage>
</organism>
<dbReference type="PANTHER" id="PTHR43479:SF22">
    <property type="entry name" value="TRANSCRIPTIONAL REGULATOR, TETR FAMILY"/>
    <property type="match status" value="1"/>
</dbReference>
<evidence type="ECO:0000313" key="6">
    <source>
        <dbReference type="EMBL" id="KRT95798.1"/>
    </source>
</evidence>
<reference evidence="6 8" key="1">
    <citation type="journal article" date="2015" name="Int. J. Syst. Evol. Microbiol.">
        <title>Bacillus glycinifermentans sp. nov., isolated from fermented soybean paste.</title>
        <authorList>
            <person name="Kim S.J."/>
            <person name="Dunlap C.A."/>
            <person name="Kwon S.W."/>
            <person name="Rooney A.P."/>
        </authorList>
    </citation>
    <scope>NUCLEOTIDE SEQUENCE [LARGE SCALE GENOMIC DNA]</scope>
    <source>
        <strain evidence="6 8">GO-13</strain>
    </source>
</reference>
<dbReference type="Gene3D" id="1.10.357.10">
    <property type="entry name" value="Tetracycline Repressor, domain 2"/>
    <property type="match status" value="1"/>
</dbReference>
<keyword evidence="4" id="KW-0175">Coiled coil</keyword>
<dbReference type="RefSeq" id="WP_048355400.1">
    <property type="nucleotide sequence ID" value="NZ_CP023481.1"/>
</dbReference>
<gene>
    <name evidence="6" type="ORF">AB447_201485</name>
    <name evidence="7" type="ORF">P8828_05465</name>
</gene>
<dbReference type="AlphaFoldDB" id="A0A0T6BWV5"/>
<feature type="coiled-coil region" evidence="4">
    <location>
        <begin position="235"/>
        <end position="262"/>
    </location>
</feature>
<feature type="DNA-binding region" description="H-T-H motif" evidence="3">
    <location>
        <begin position="25"/>
        <end position="44"/>
    </location>
</feature>
<evidence type="ECO:0000256" key="1">
    <source>
        <dbReference type="ARBA" id="ARBA00022491"/>
    </source>
</evidence>
<keyword evidence="9" id="KW-1185">Reference proteome</keyword>
<dbReference type="InterPro" id="IPR050624">
    <property type="entry name" value="HTH-type_Tx_Regulator"/>
</dbReference>
<dbReference type="PANTHER" id="PTHR43479">
    <property type="entry name" value="ACREF/ENVCD OPERON REPRESSOR-RELATED"/>
    <property type="match status" value="1"/>
</dbReference>
<name>A0A0T6BWV5_9BACI</name>
<dbReference type="PROSITE" id="PS50977">
    <property type="entry name" value="HTH_TETR_2"/>
    <property type="match status" value="1"/>
</dbReference>
<dbReference type="InterPro" id="IPR009057">
    <property type="entry name" value="Homeodomain-like_sf"/>
</dbReference>
<sequence length="293" mass="33676">MKDKKADILTAAKKLFAQKGYSNVSMQAIAEECKVSKASIYKLFQSKEDLLLALIKYNQQEMLKRGAMLNAESALTPKEKFARKIALEITEFRENRQFINFISNDTSPHTAVFKEHLKQTRSMIICWHRDSILQAYGEDVKPFIWDLVIIFHGLMREFLFLSIIKNTQPDIETIPSFIMMVMDLVVEKKKAGDPSTSLNEDIIASFRNSTSCRMPNKEELLSGHLQKLKEAIGSLSKEEYDVDELQSAAELLKEELFTKEQRSFLIQALLDYLGQIERLQHSISQIKTICITE</sequence>
<evidence type="ECO:0000313" key="8">
    <source>
        <dbReference type="Proteomes" id="UP000036168"/>
    </source>
</evidence>
<dbReference type="InterPro" id="IPR001647">
    <property type="entry name" value="HTH_TetR"/>
</dbReference>
<dbReference type="GO" id="GO:0003677">
    <property type="term" value="F:DNA binding"/>
    <property type="evidence" value="ECO:0007669"/>
    <property type="project" value="UniProtKB-UniRule"/>
</dbReference>
<keyword evidence="2 3" id="KW-0238">DNA-binding</keyword>
<evidence type="ECO:0000313" key="9">
    <source>
        <dbReference type="Proteomes" id="UP001341297"/>
    </source>
</evidence>
<dbReference type="OrthoDB" id="9812993at2"/>
<dbReference type="SUPFAM" id="SSF46689">
    <property type="entry name" value="Homeodomain-like"/>
    <property type="match status" value="1"/>
</dbReference>
<evidence type="ECO:0000256" key="2">
    <source>
        <dbReference type="ARBA" id="ARBA00023125"/>
    </source>
</evidence>
<dbReference type="Pfam" id="PF00440">
    <property type="entry name" value="TetR_N"/>
    <property type="match status" value="1"/>
</dbReference>
<reference evidence="7 9" key="3">
    <citation type="submission" date="2023-03" db="EMBL/GenBank/DDBJ databases">
        <title>Agriculturally important microbes genome sequencing.</title>
        <authorList>
            <person name="Dunlap C."/>
        </authorList>
    </citation>
    <scope>NUCLEOTIDE SEQUENCE [LARGE SCALE GENOMIC DNA]</scope>
    <source>
        <strain evidence="7 9">CBP-3203</strain>
    </source>
</reference>
<evidence type="ECO:0000256" key="3">
    <source>
        <dbReference type="PROSITE-ProRule" id="PRU00335"/>
    </source>
</evidence>
<evidence type="ECO:0000259" key="5">
    <source>
        <dbReference type="PROSITE" id="PS50977"/>
    </source>
</evidence>
<evidence type="ECO:0000313" key="7">
    <source>
        <dbReference type="EMBL" id="MEC0484296.1"/>
    </source>
</evidence>
<keyword evidence="1" id="KW-0678">Repressor</keyword>
<dbReference type="PRINTS" id="PR00455">
    <property type="entry name" value="HTHTETR"/>
</dbReference>
<comment type="caution">
    <text evidence="6">The sequence shown here is derived from an EMBL/GenBank/DDBJ whole genome shotgun (WGS) entry which is preliminary data.</text>
</comment>
<dbReference type="Proteomes" id="UP001341297">
    <property type="component" value="Unassembled WGS sequence"/>
</dbReference>